<dbReference type="Pfam" id="PF00501">
    <property type="entry name" value="AMP-binding"/>
    <property type="match status" value="1"/>
</dbReference>
<evidence type="ECO:0000259" key="2">
    <source>
        <dbReference type="Pfam" id="PF13193"/>
    </source>
</evidence>
<dbReference type="PANTHER" id="PTHR43201:SF32">
    <property type="entry name" value="2-SUCCINYLBENZOATE--COA LIGASE, CHLOROPLASTIC_PEROXISOMAL"/>
    <property type="match status" value="1"/>
</dbReference>
<dbReference type="CDD" id="cd04433">
    <property type="entry name" value="AFD_class_I"/>
    <property type="match status" value="1"/>
</dbReference>
<organism evidence="3 4">
    <name type="scientific">Stephania cephalantha</name>
    <dbReference type="NCBI Taxonomy" id="152367"/>
    <lineage>
        <taxon>Eukaryota</taxon>
        <taxon>Viridiplantae</taxon>
        <taxon>Streptophyta</taxon>
        <taxon>Embryophyta</taxon>
        <taxon>Tracheophyta</taxon>
        <taxon>Spermatophyta</taxon>
        <taxon>Magnoliopsida</taxon>
        <taxon>Ranunculales</taxon>
        <taxon>Menispermaceae</taxon>
        <taxon>Menispermoideae</taxon>
        <taxon>Cissampelideae</taxon>
        <taxon>Stephania</taxon>
    </lineage>
</organism>
<dbReference type="InterPro" id="IPR045851">
    <property type="entry name" value="AMP-bd_C_sf"/>
</dbReference>
<dbReference type="Pfam" id="PF13193">
    <property type="entry name" value="AMP-binding_C"/>
    <property type="match status" value="1"/>
</dbReference>
<evidence type="ECO:0000313" key="4">
    <source>
        <dbReference type="Proteomes" id="UP001419268"/>
    </source>
</evidence>
<sequence>MQSLAKVALVGYNENDVYLHTSPLCHIGGISSGLAMLMVGACHVIFPKFEAESVLRAIEEHQVSSFITVPTMMADLIACIRKRKSWNGQGIVKKILNGGGGLSAKLTDNATELFPNAKLLAAYGMTEACSSLTFITLYEPSSVHPRNPLQEFIAVKSYSTNGVGGICVGKPAPHVELQISSDGPSPVGRILTRGPNVMLKYWNQIPEATSDPGHGDWLDTGDIGWIDDMGNLWLIGRYKDRIKSGGENVYPEEVEAHLSQHPGISGVVVVGVADARLSEMVVACVQLRENWLWFDQNADCSFERKDLCISSKILQDYCKERNLTGFKIPKMFIPWGKPFPLTSSGKLRREDIRKHAMSHVQHLPSYL</sequence>
<accession>A0AAP0EAZ6</accession>
<dbReference type="AlphaFoldDB" id="A0AAP0EAZ6"/>
<dbReference type="InterPro" id="IPR042099">
    <property type="entry name" value="ANL_N_sf"/>
</dbReference>
<dbReference type="GO" id="GO:0031956">
    <property type="term" value="F:medium-chain fatty acid-CoA ligase activity"/>
    <property type="evidence" value="ECO:0007669"/>
    <property type="project" value="TreeGrafter"/>
</dbReference>
<dbReference type="Gene3D" id="3.40.50.12780">
    <property type="entry name" value="N-terminal domain of ligase-like"/>
    <property type="match status" value="1"/>
</dbReference>
<comment type="caution">
    <text evidence="3">The sequence shown here is derived from an EMBL/GenBank/DDBJ whole genome shotgun (WGS) entry which is preliminary data.</text>
</comment>
<proteinExistence type="predicted"/>
<keyword evidence="4" id="KW-1185">Reference proteome</keyword>
<dbReference type="Gene3D" id="3.30.300.30">
    <property type="match status" value="1"/>
</dbReference>
<dbReference type="SUPFAM" id="SSF56801">
    <property type="entry name" value="Acetyl-CoA synthetase-like"/>
    <property type="match status" value="1"/>
</dbReference>
<feature type="domain" description="AMP-dependent synthetase/ligase" evidence="1">
    <location>
        <begin position="11"/>
        <end position="202"/>
    </location>
</feature>
<dbReference type="GO" id="GO:0006631">
    <property type="term" value="P:fatty acid metabolic process"/>
    <property type="evidence" value="ECO:0007669"/>
    <property type="project" value="TreeGrafter"/>
</dbReference>
<feature type="domain" description="AMP-binding enzyme C-terminal" evidence="2">
    <location>
        <begin position="253"/>
        <end position="346"/>
    </location>
</feature>
<dbReference type="Proteomes" id="UP001419268">
    <property type="component" value="Unassembled WGS sequence"/>
</dbReference>
<dbReference type="PANTHER" id="PTHR43201">
    <property type="entry name" value="ACYL-COA SYNTHETASE"/>
    <property type="match status" value="1"/>
</dbReference>
<dbReference type="InterPro" id="IPR000873">
    <property type="entry name" value="AMP-dep_synth/lig_dom"/>
</dbReference>
<dbReference type="EMBL" id="JBBNAG010000012">
    <property type="protein sequence ID" value="KAK9088147.1"/>
    <property type="molecule type" value="Genomic_DNA"/>
</dbReference>
<evidence type="ECO:0000259" key="1">
    <source>
        <dbReference type="Pfam" id="PF00501"/>
    </source>
</evidence>
<gene>
    <name evidence="3" type="ORF">Scep_027229</name>
</gene>
<protein>
    <submittedName>
        <fullName evidence="3">Uncharacterized protein</fullName>
    </submittedName>
</protein>
<reference evidence="3 4" key="1">
    <citation type="submission" date="2024-01" db="EMBL/GenBank/DDBJ databases">
        <title>Genome assemblies of Stephania.</title>
        <authorList>
            <person name="Yang L."/>
        </authorList>
    </citation>
    <scope>NUCLEOTIDE SEQUENCE [LARGE SCALE GENOMIC DNA]</scope>
    <source>
        <strain evidence="3">JXDWG</strain>
        <tissue evidence="3">Leaf</tissue>
    </source>
</reference>
<name>A0AAP0EAZ6_9MAGN</name>
<dbReference type="InterPro" id="IPR025110">
    <property type="entry name" value="AMP-bd_C"/>
</dbReference>
<evidence type="ECO:0000313" key="3">
    <source>
        <dbReference type="EMBL" id="KAK9088147.1"/>
    </source>
</evidence>